<evidence type="ECO:0000313" key="3">
    <source>
        <dbReference type="Proteomes" id="UP001283361"/>
    </source>
</evidence>
<name>A0AAE1DH99_9GAST</name>
<accession>A0AAE1DH99</accession>
<evidence type="ECO:0000256" key="1">
    <source>
        <dbReference type="SAM" id="MobiDB-lite"/>
    </source>
</evidence>
<reference evidence="2" key="1">
    <citation type="journal article" date="2023" name="G3 (Bethesda)">
        <title>A reference genome for the long-term kleptoplast-retaining sea slug Elysia crispata morphotype clarki.</title>
        <authorList>
            <person name="Eastman K.E."/>
            <person name="Pendleton A.L."/>
            <person name="Shaikh M.A."/>
            <person name="Suttiyut T."/>
            <person name="Ogas R."/>
            <person name="Tomko P."/>
            <person name="Gavelis G."/>
            <person name="Widhalm J.R."/>
            <person name="Wisecaver J.H."/>
        </authorList>
    </citation>
    <scope>NUCLEOTIDE SEQUENCE</scope>
    <source>
        <strain evidence="2">ECLA1</strain>
    </source>
</reference>
<dbReference type="AlphaFoldDB" id="A0AAE1DH99"/>
<organism evidence="2 3">
    <name type="scientific">Elysia crispata</name>
    <name type="common">lettuce slug</name>
    <dbReference type="NCBI Taxonomy" id="231223"/>
    <lineage>
        <taxon>Eukaryota</taxon>
        <taxon>Metazoa</taxon>
        <taxon>Spiralia</taxon>
        <taxon>Lophotrochozoa</taxon>
        <taxon>Mollusca</taxon>
        <taxon>Gastropoda</taxon>
        <taxon>Heterobranchia</taxon>
        <taxon>Euthyneura</taxon>
        <taxon>Panpulmonata</taxon>
        <taxon>Sacoglossa</taxon>
        <taxon>Placobranchoidea</taxon>
        <taxon>Plakobranchidae</taxon>
        <taxon>Elysia</taxon>
    </lineage>
</organism>
<sequence>MAEYSWVPGGNCQAVGLARGEGSLSFTLPPTYPLPFLSPNKECLANQAEPPLARLRRSAPPDRGMTGAETGEDRGRNLGKVGIRSSIGRGIDDDVDSTKCQAPLSLWD</sequence>
<gene>
    <name evidence="2" type="ORF">RRG08_004232</name>
</gene>
<feature type="region of interest" description="Disordered" evidence="1">
    <location>
        <begin position="48"/>
        <end position="97"/>
    </location>
</feature>
<evidence type="ECO:0000313" key="2">
    <source>
        <dbReference type="EMBL" id="KAK3770521.1"/>
    </source>
</evidence>
<proteinExistence type="predicted"/>
<keyword evidence="3" id="KW-1185">Reference proteome</keyword>
<protein>
    <submittedName>
        <fullName evidence="2">Uncharacterized protein</fullName>
    </submittedName>
</protein>
<dbReference type="Proteomes" id="UP001283361">
    <property type="component" value="Unassembled WGS sequence"/>
</dbReference>
<dbReference type="EMBL" id="JAWDGP010003835">
    <property type="protein sequence ID" value="KAK3770521.1"/>
    <property type="molecule type" value="Genomic_DNA"/>
</dbReference>
<comment type="caution">
    <text evidence="2">The sequence shown here is derived from an EMBL/GenBank/DDBJ whole genome shotgun (WGS) entry which is preliminary data.</text>
</comment>